<keyword evidence="4" id="KW-1185">Reference proteome</keyword>
<dbReference type="InterPro" id="IPR032104">
    <property type="entry name" value="Spaetzle"/>
</dbReference>
<dbReference type="AlphaFoldDB" id="A0A9J6C3Q5"/>
<dbReference type="InterPro" id="IPR029034">
    <property type="entry name" value="Cystine-knot_cytokine"/>
</dbReference>
<feature type="signal peptide" evidence="1">
    <location>
        <begin position="1"/>
        <end position="19"/>
    </location>
</feature>
<accession>A0A9J6C3Q5</accession>
<organism evidence="3 4">
    <name type="scientific">Polypedilum vanderplanki</name>
    <name type="common">Sleeping chironomid midge</name>
    <dbReference type="NCBI Taxonomy" id="319348"/>
    <lineage>
        <taxon>Eukaryota</taxon>
        <taxon>Metazoa</taxon>
        <taxon>Ecdysozoa</taxon>
        <taxon>Arthropoda</taxon>
        <taxon>Hexapoda</taxon>
        <taxon>Insecta</taxon>
        <taxon>Pterygota</taxon>
        <taxon>Neoptera</taxon>
        <taxon>Endopterygota</taxon>
        <taxon>Diptera</taxon>
        <taxon>Nematocera</taxon>
        <taxon>Chironomoidea</taxon>
        <taxon>Chironomidae</taxon>
        <taxon>Chironominae</taxon>
        <taxon>Polypedilum</taxon>
        <taxon>Polypedilum</taxon>
    </lineage>
</organism>
<evidence type="ECO:0000259" key="2">
    <source>
        <dbReference type="Pfam" id="PF16077"/>
    </source>
</evidence>
<dbReference type="Gene3D" id="2.10.90.10">
    <property type="entry name" value="Cystine-knot cytokines"/>
    <property type="match status" value="1"/>
</dbReference>
<protein>
    <recommendedName>
        <fullName evidence="2">Spaetzle domain-containing protein</fullName>
    </recommendedName>
</protein>
<sequence length="191" mass="22018">MKLLISSAFLCFIISSTIAIRCNFIFSAFNGSHNSPFVSQSSNVRRSSRLRRNNDAIKGDEPFDCENDIEAKGFVPYVDVFSRGPIKDEYEAEENPCEETSSIYAPKELNNIYNKLIQIDHTTIQEIEITQCQYADSDCSQDRTFEENRKVFCTQKFTKIILRAIGDDGKSYNERFYYPSTCVCQPYKKKN</sequence>
<gene>
    <name evidence="3" type="ORF">PVAND_006466</name>
</gene>
<name>A0A9J6C3Q5_POLVA</name>
<proteinExistence type="predicted"/>
<comment type="caution">
    <text evidence="3">The sequence shown here is derived from an EMBL/GenBank/DDBJ whole genome shotgun (WGS) entry which is preliminary data.</text>
</comment>
<keyword evidence="1" id="KW-0732">Signal</keyword>
<dbReference type="Pfam" id="PF16077">
    <property type="entry name" value="Spaetzle"/>
    <property type="match status" value="1"/>
</dbReference>
<dbReference type="SUPFAM" id="SSF57501">
    <property type="entry name" value="Cystine-knot cytokines"/>
    <property type="match status" value="1"/>
</dbReference>
<evidence type="ECO:0000256" key="1">
    <source>
        <dbReference type="SAM" id="SignalP"/>
    </source>
</evidence>
<evidence type="ECO:0000313" key="4">
    <source>
        <dbReference type="Proteomes" id="UP001107558"/>
    </source>
</evidence>
<feature type="domain" description="Spaetzle" evidence="2">
    <location>
        <begin position="96"/>
        <end position="185"/>
    </location>
</feature>
<reference evidence="3" key="1">
    <citation type="submission" date="2021-03" db="EMBL/GenBank/DDBJ databases">
        <title>Chromosome level genome of the anhydrobiotic midge Polypedilum vanderplanki.</title>
        <authorList>
            <person name="Yoshida Y."/>
            <person name="Kikawada T."/>
            <person name="Gusev O."/>
        </authorList>
    </citation>
    <scope>NUCLEOTIDE SEQUENCE</scope>
    <source>
        <strain evidence="3">NIAS01</strain>
        <tissue evidence="3">Whole body or cell culture</tissue>
    </source>
</reference>
<dbReference type="EMBL" id="JADBJN010000002">
    <property type="protein sequence ID" value="KAG5676647.1"/>
    <property type="molecule type" value="Genomic_DNA"/>
</dbReference>
<dbReference type="Proteomes" id="UP001107558">
    <property type="component" value="Chromosome 2"/>
</dbReference>
<evidence type="ECO:0000313" key="3">
    <source>
        <dbReference type="EMBL" id="KAG5676647.1"/>
    </source>
</evidence>
<feature type="chain" id="PRO_5039944439" description="Spaetzle domain-containing protein" evidence="1">
    <location>
        <begin position="20"/>
        <end position="191"/>
    </location>
</feature>